<proteinExistence type="predicted"/>
<feature type="domain" description="AB hydrolase-1" evidence="1">
    <location>
        <begin position="30"/>
        <end position="260"/>
    </location>
</feature>
<sequence length="282" mass="30905">MSRVQRVSFHGKGVRLAGDRWEPDGARRGTVLFLHGGGQTRHSWGRAAERVARDGWSTVTLDARGHGDSEWAPDGYTLDAFVEDLYSVLEALGEVPVLVGASLGGMTALTAAGERPGCAAGLVLVDVTPRISVAGRERIAEFMAGAPNGFASLEEVADAIHAYNPHRRRPRNLDGLRKNVRLRADGRWHWHWDPRILDFGDEPSRDIGEDRLADAARALEVPVMLVRGSESDVVTDESVENFRRLAPGARFEEVKAGHMVAGDDNDVFTAHLVDFLDRDVSR</sequence>
<keyword evidence="2" id="KW-0378">Hydrolase</keyword>
<dbReference type="Pfam" id="PF00561">
    <property type="entry name" value="Abhydrolase_1"/>
    <property type="match status" value="1"/>
</dbReference>
<dbReference type="GO" id="GO:0016787">
    <property type="term" value="F:hydrolase activity"/>
    <property type="evidence" value="ECO:0007669"/>
    <property type="project" value="UniProtKB-KW"/>
</dbReference>
<dbReference type="Proteomes" id="UP001597542">
    <property type="component" value="Unassembled WGS sequence"/>
</dbReference>
<reference evidence="3" key="1">
    <citation type="journal article" date="2019" name="Int. J. Syst. Evol. Microbiol.">
        <title>The Global Catalogue of Microorganisms (GCM) 10K type strain sequencing project: providing services to taxonomists for standard genome sequencing and annotation.</title>
        <authorList>
            <consortium name="The Broad Institute Genomics Platform"/>
            <consortium name="The Broad Institute Genome Sequencing Center for Infectious Disease"/>
            <person name="Wu L."/>
            <person name="Ma J."/>
        </authorList>
    </citation>
    <scope>NUCLEOTIDE SEQUENCE [LARGE SCALE GENOMIC DNA]</scope>
    <source>
        <strain evidence="3">CGMCC 4.7638</strain>
    </source>
</reference>
<accession>A0ABW5I6M5</accession>
<name>A0ABW5I6M5_9PSEU</name>
<keyword evidence="3" id="KW-1185">Reference proteome</keyword>
<dbReference type="InterPro" id="IPR050228">
    <property type="entry name" value="Carboxylesterase_BioH"/>
</dbReference>
<dbReference type="PANTHER" id="PTHR43194">
    <property type="entry name" value="HYDROLASE ALPHA/BETA FOLD FAMILY"/>
    <property type="match status" value="1"/>
</dbReference>
<gene>
    <name evidence="2" type="ORF">ACFSUT_29945</name>
</gene>
<evidence type="ECO:0000313" key="2">
    <source>
        <dbReference type="EMBL" id="MFD2484530.1"/>
    </source>
</evidence>
<organism evidence="2 3">
    <name type="scientific">Amycolatopsis albidoflavus</name>
    <dbReference type="NCBI Taxonomy" id="102226"/>
    <lineage>
        <taxon>Bacteria</taxon>
        <taxon>Bacillati</taxon>
        <taxon>Actinomycetota</taxon>
        <taxon>Actinomycetes</taxon>
        <taxon>Pseudonocardiales</taxon>
        <taxon>Pseudonocardiaceae</taxon>
        <taxon>Amycolatopsis</taxon>
    </lineage>
</organism>
<dbReference type="EMBL" id="JBHUKQ010000015">
    <property type="protein sequence ID" value="MFD2484530.1"/>
    <property type="molecule type" value="Genomic_DNA"/>
</dbReference>
<comment type="caution">
    <text evidence="2">The sequence shown here is derived from an EMBL/GenBank/DDBJ whole genome shotgun (WGS) entry which is preliminary data.</text>
</comment>
<dbReference type="InterPro" id="IPR000073">
    <property type="entry name" value="AB_hydrolase_1"/>
</dbReference>
<dbReference type="SUPFAM" id="SSF53474">
    <property type="entry name" value="alpha/beta-Hydrolases"/>
    <property type="match status" value="1"/>
</dbReference>
<dbReference type="PANTHER" id="PTHR43194:SF2">
    <property type="entry name" value="PEROXISOMAL MEMBRANE PROTEIN LPX1"/>
    <property type="match status" value="1"/>
</dbReference>
<dbReference type="Gene3D" id="3.40.50.1820">
    <property type="entry name" value="alpha/beta hydrolase"/>
    <property type="match status" value="1"/>
</dbReference>
<evidence type="ECO:0000313" key="3">
    <source>
        <dbReference type="Proteomes" id="UP001597542"/>
    </source>
</evidence>
<dbReference type="RefSeq" id="WP_344275369.1">
    <property type="nucleotide sequence ID" value="NZ_BAAAHV010000012.1"/>
</dbReference>
<evidence type="ECO:0000259" key="1">
    <source>
        <dbReference type="Pfam" id="PF00561"/>
    </source>
</evidence>
<protein>
    <submittedName>
        <fullName evidence="2">Alpha/beta fold hydrolase</fullName>
    </submittedName>
</protein>
<dbReference type="InterPro" id="IPR029058">
    <property type="entry name" value="AB_hydrolase_fold"/>
</dbReference>